<dbReference type="Proteomes" id="UP000283616">
    <property type="component" value="Unassembled WGS sequence"/>
</dbReference>
<proteinExistence type="predicted"/>
<reference evidence="2 5" key="1">
    <citation type="submission" date="2018-08" db="EMBL/GenBank/DDBJ databases">
        <title>A genome reference for cultivated species of the human gut microbiota.</title>
        <authorList>
            <person name="Zou Y."/>
            <person name="Xue W."/>
            <person name="Luo G."/>
        </authorList>
    </citation>
    <scope>NUCLEOTIDE SEQUENCE [LARGE SCALE GENOMIC DNA]</scope>
    <source>
        <strain evidence="2 5">AF37-12</strain>
    </source>
</reference>
<evidence type="ECO:0000313" key="7">
    <source>
        <dbReference type="Proteomes" id="UP001156218"/>
    </source>
</evidence>
<organism evidence="2 5">
    <name type="scientific">Bacteroides thetaiotaomicron</name>
    <dbReference type="NCBI Taxonomy" id="818"/>
    <lineage>
        <taxon>Bacteria</taxon>
        <taxon>Pseudomonadati</taxon>
        <taxon>Bacteroidota</taxon>
        <taxon>Bacteroidia</taxon>
        <taxon>Bacteroidales</taxon>
        <taxon>Bacteroidaceae</taxon>
        <taxon>Bacteroides</taxon>
    </lineage>
</organism>
<sequence length="130" mass="15377">MDTLNLHSNFDNLLYIGRSVLNNTSSHIQKLFFKKEMCIYEYLYKEEVSKGIEIKIDDVVLVCALEHDKCNKSILYFNDVANIARYIHYCNSNFEYKEELNGWIMSDSYLALSISEDDYEKRFAFIQTLL</sequence>
<evidence type="ECO:0000313" key="6">
    <source>
        <dbReference type="Proteomes" id="UP000460317"/>
    </source>
</evidence>
<dbReference type="EMBL" id="CP083685">
    <property type="protein sequence ID" value="UYU91913.1"/>
    <property type="molecule type" value="Genomic_DNA"/>
</dbReference>
<dbReference type="EMBL" id="WCSB01000004">
    <property type="protein sequence ID" value="KAB4453910.1"/>
    <property type="molecule type" value="Genomic_DNA"/>
</dbReference>
<protein>
    <submittedName>
        <fullName evidence="2">Uncharacterized protein</fullName>
    </submittedName>
</protein>
<dbReference type="EMBL" id="CP083680">
    <property type="protein sequence ID" value="UYU65235.1"/>
    <property type="molecule type" value="Genomic_DNA"/>
</dbReference>
<dbReference type="Proteomes" id="UP001162960">
    <property type="component" value="Chromosome"/>
</dbReference>
<reference evidence="1 6" key="2">
    <citation type="journal article" date="2019" name="Nat. Med.">
        <title>A library of human gut bacterial isolates paired with longitudinal multiomics data enables mechanistic microbiome research.</title>
        <authorList>
            <person name="Poyet M."/>
            <person name="Groussin M."/>
            <person name="Gibbons S.M."/>
            <person name="Avila-Pacheco J."/>
            <person name="Jiang X."/>
            <person name="Kearney S.M."/>
            <person name="Perrotta A.R."/>
            <person name="Berdy B."/>
            <person name="Zhao S."/>
            <person name="Lieberman T.D."/>
            <person name="Swanson P.K."/>
            <person name="Smith M."/>
            <person name="Roesemann S."/>
            <person name="Alexander J.E."/>
            <person name="Rich S.A."/>
            <person name="Livny J."/>
            <person name="Vlamakis H."/>
            <person name="Clish C."/>
            <person name="Bullock K."/>
            <person name="Deik A."/>
            <person name="Scott J."/>
            <person name="Pierce K.A."/>
            <person name="Xavier R.J."/>
            <person name="Alm E.J."/>
        </authorList>
    </citation>
    <scope>NUCLEOTIDE SEQUENCE [LARGE SCALE GENOMIC DNA]</scope>
    <source>
        <strain evidence="1 6">BIOML-A165</strain>
    </source>
</reference>
<accession>A0A173T854</accession>
<evidence type="ECO:0000313" key="4">
    <source>
        <dbReference type="EMBL" id="UYU91913.1"/>
    </source>
</evidence>
<evidence type="ECO:0000313" key="5">
    <source>
        <dbReference type="Proteomes" id="UP000283616"/>
    </source>
</evidence>
<dbReference type="EMBL" id="QROV01000001">
    <property type="protein sequence ID" value="RHL64316.1"/>
    <property type="molecule type" value="Genomic_DNA"/>
</dbReference>
<dbReference type="RefSeq" id="WP_016269110.1">
    <property type="nucleotide sequence ID" value="NZ_BQNN01000001.1"/>
</dbReference>
<name>A0A173T854_BACT4</name>
<evidence type="ECO:0000313" key="3">
    <source>
        <dbReference type="EMBL" id="UYU65235.1"/>
    </source>
</evidence>
<reference evidence="3 7" key="3">
    <citation type="submission" date="2021-06" db="EMBL/GenBank/DDBJ databases">
        <title>Interrogation of the integrated mobile genetic elements in gut-associated Bacteroides with a consensus prediction approach.</title>
        <authorList>
            <person name="Campbell D.E."/>
            <person name="Leigh J.R."/>
            <person name="Kim T."/>
            <person name="England W."/>
            <person name="Whitaker R.J."/>
            <person name="Degnan P.H."/>
        </authorList>
    </citation>
    <scope>NUCLEOTIDE SEQUENCE [LARGE SCALE GENOMIC DNA]</scope>
    <source>
        <strain evidence="4">VPI-3443</strain>
        <strain evidence="3 7">WAL8669</strain>
    </source>
</reference>
<gene>
    <name evidence="2" type="ORF">DW011_00555</name>
    <name evidence="1" type="ORF">GAN93_06370</name>
    <name evidence="3" type="ORF">KQP68_16845</name>
    <name evidence="4" type="ORF">KQP74_04560</name>
</gene>
<evidence type="ECO:0000313" key="1">
    <source>
        <dbReference type="EMBL" id="KAB4453910.1"/>
    </source>
</evidence>
<dbReference type="Proteomes" id="UP000460317">
    <property type="component" value="Unassembled WGS sequence"/>
</dbReference>
<dbReference type="AlphaFoldDB" id="A0A173T854"/>
<evidence type="ECO:0000313" key="2">
    <source>
        <dbReference type="EMBL" id="RHL64316.1"/>
    </source>
</evidence>
<dbReference type="Proteomes" id="UP001156218">
    <property type="component" value="Chromosome"/>
</dbReference>